<comment type="cofactor">
    <cofactor evidence="1 13">
        <name>pyridoxal 5'-phosphate</name>
        <dbReference type="ChEBI" id="CHEBI:597326"/>
    </cofactor>
</comment>
<dbReference type="Gene3D" id="3.30.470.10">
    <property type="match status" value="1"/>
</dbReference>
<keyword evidence="15" id="KW-1185">Reference proteome</keyword>
<evidence type="ECO:0000256" key="2">
    <source>
        <dbReference type="ARBA" id="ARBA00004824"/>
    </source>
</evidence>
<protein>
    <recommendedName>
        <fullName evidence="13">Branched-chain-amino-acid aminotransferase</fullName>
        <shortName evidence="13">BCAT</shortName>
        <ecNumber evidence="13">2.6.1.42</ecNumber>
    </recommendedName>
</protein>
<sequence length="296" mass="32469">MNGEFIPAGTAVVGVKNKALNYGLGVIEGIRGYWNDEHEQLYLFRLADHYSRFLDACRTLYISLPYSVGDLCEITVDLVKLNNIKGNIYIRPVAYIDEDSLRPSLVNGNYGIFIALVEPGIYSLNELSTLTSSWLRISSNTIPPFIKSISGYLNSALAYSEAVLAGAEDAIFLTRDGNISEGSTSNLFIVNNNRLFTPPASDDIFPGLTRDTVITIAKKELGMETDIGSLPKSALYAADELFFTGTAIQLVSVVKTDHRTVGTGTTGPVTARLQQLYSQIVLGETSAYRRYLTPVW</sequence>
<keyword evidence="13" id="KW-0100">Branched-chain amino acid biosynthesis</keyword>
<dbReference type="InterPro" id="IPR043132">
    <property type="entry name" value="BCAT-like_C"/>
</dbReference>
<dbReference type="Proteomes" id="UP000278746">
    <property type="component" value="Unassembled WGS sequence"/>
</dbReference>
<comment type="function">
    <text evidence="13">Acts on leucine, isoleucine and valine.</text>
</comment>
<evidence type="ECO:0000256" key="4">
    <source>
        <dbReference type="ARBA" id="ARBA00005072"/>
    </source>
</evidence>
<evidence type="ECO:0000256" key="9">
    <source>
        <dbReference type="ARBA" id="ARBA00022898"/>
    </source>
</evidence>
<evidence type="ECO:0000256" key="13">
    <source>
        <dbReference type="RuleBase" id="RU364094"/>
    </source>
</evidence>
<dbReference type="GO" id="GO:0052656">
    <property type="term" value="F:L-isoleucine-2-oxoglutarate transaminase activity"/>
    <property type="evidence" value="ECO:0007669"/>
    <property type="project" value="RHEA"/>
</dbReference>
<comment type="catalytic activity">
    <reaction evidence="12 13">
        <text>L-leucine + 2-oxoglutarate = 4-methyl-2-oxopentanoate + L-glutamate</text>
        <dbReference type="Rhea" id="RHEA:18321"/>
        <dbReference type="ChEBI" id="CHEBI:16810"/>
        <dbReference type="ChEBI" id="CHEBI:17865"/>
        <dbReference type="ChEBI" id="CHEBI:29985"/>
        <dbReference type="ChEBI" id="CHEBI:57427"/>
        <dbReference type="EC" id="2.6.1.42"/>
    </reaction>
</comment>
<dbReference type="UniPathway" id="UPA00049">
    <property type="reaction ID" value="UER00062"/>
</dbReference>
<dbReference type="GO" id="GO:0052655">
    <property type="term" value="F:L-valine-2-oxoglutarate transaminase activity"/>
    <property type="evidence" value="ECO:0007669"/>
    <property type="project" value="RHEA"/>
</dbReference>
<dbReference type="PANTHER" id="PTHR42743:SF4">
    <property type="entry name" value="BRANCHED-CHAIN-AMINO-ACID AMINOTRANSFERASE-RELATED"/>
    <property type="match status" value="1"/>
</dbReference>
<dbReference type="EMBL" id="RHIB01000003">
    <property type="protein sequence ID" value="RNA66931.1"/>
    <property type="molecule type" value="Genomic_DNA"/>
</dbReference>
<dbReference type="EC" id="2.6.1.42" evidence="13"/>
<dbReference type="GO" id="GO:0009098">
    <property type="term" value="P:L-leucine biosynthetic process"/>
    <property type="evidence" value="ECO:0007669"/>
    <property type="project" value="UniProtKB-UniPathway"/>
</dbReference>
<comment type="catalytic activity">
    <reaction evidence="10 13">
        <text>L-valine + 2-oxoglutarate = 3-methyl-2-oxobutanoate + L-glutamate</text>
        <dbReference type="Rhea" id="RHEA:24813"/>
        <dbReference type="ChEBI" id="CHEBI:11851"/>
        <dbReference type="ChEBI" id="CHEBI:16810"/>
        <dbReference type="ChEBI" id="CHEBI:29985"/>
        <dbReference type="ChEBI" id="CHEBI:57762"/>
        <dbReference type="EC" id="2.6.1.42"/>
    </reaction>
</comment>
<dbReference type="GO" id="GO:0009097">
    <property type="term" value="P:isoleucine biosynthetic process"/>
    <property type="evidence" value="ECO:0007669"/>
    <property type="project" value="UniProtKB-UniPathway"/>
</dbReference>
<keyword evidence="8 13" id="KW-0808">Transferase</keyword>
<dbReference type="UniPathway" id="UPA00048">
    <property type="reaction ID" value="UER00073"/>
</dbReference>
<evidence type="ECO:0000256" key="12">
    <source>
        <dbReference type="ARBA" id="ARBA00049229"/>
    </source>
</evidence>
<dbReference type="Pfam" id="PF01063">
    <property type="entry name" value="Aminotran_4"/>
    <property type="match status" value="1"/>
</dbReference>
<keyword evidence="9 13" id="KW-0663">Pyridoxal phosphate</keyword>
<dbReference type="FunFam" id="3.20.10.10:FF:000002">
    <property type="entry name" value="D-alanine aminotransferase"/>
    <property type="match status" value="1"/>
</dbReference>
<dbReference type="PANTHER" id="PTHR42743">
    <property type="entry name" value="AMINO-ACID AMINOTRANSFERASE"/>
    <property type="match status" value="1"/>
</dbReference>
<accession>A0A3M7TMU2</accession>
<keyword evidence="13" id="KW-0028">Amino-acid biosynthesis</keyword>
<comment type="caution">
    <text evidence="14">The sequence shown here is derived from an EMBL/GenBank/DDBJ whole genome shotgun (WGS) entry which is preliminary data.</text>
</comment>
<dbReference type="UniPathway" id="UPA00047">
    <property type="reaction ID" value="UER00058"/>
</dbReference>
<dbReference type="InterPro" id="IPR043131">
    <property type="entry name" value="BCAT-like_N"/>
</dbReference>
<name>A0A3M7TMU2_9BACI</name>
<dbReference type="AlphaFoldDB" id="A0A3M7TMU2"/>
<evidence type="ECO:0000256" key="1">
    <source>
        <dbReference type="ARBA" id="ARBA00001933"/>
    </source>
</evidence>
<dbReference type="OrthoDB" id="9805628at2"/>
<dbReference type="GO" id="GO:0009099">
    <property type="term" value="P:L-valine biosynthetic process"/>
    <property type="evidence" value="ECO:0007669"/>
    <property type="project" value="UniProtKB-UniPathway"/>
</dbReference>
<dbReference type="InterPro" id="IPR036038">
    <property type="entry name" value="Aminotransferase-like"/>
</dbReference>
<reference evidence="14 15" key="1">
    <citation type="submission" date="2018-10" db="EMBL/GenBank/DDBJ databases">
        <title>Bacillus Keqinensis sp. nov., a moderately halophilic bacterium isolated from a saline-alkaline lake.</title>
        <authorList>
            <person name="Wang H."/>
        </authorList>
    </citation>
    <scope>NUCLEOTIDE SEQUENCE [LARGE SCALE GENOMIC DNA]</scope>
    <source>
        <strain evidence="14 15">KQ-3</strain>
    </source>
</reference>
<comment type="pathway">
    <text evidence="3 13">Amino-acid biosynthesis; L-valine biosynthesis; L-valine from pyruvate: step 4/4.</text>
</comment>
<evidence type="ECO:0000313" key="15">
    <source>
        <dbReference type="Proteomes" id="UP000278746"/>
    </source>
</evidence>
<comment type="pathway">
    <text evidence="2 13">Amino-acid biosynthesis; L-isoleucine biosynthesis; L-isoleucine from 2-oxobutanoate: step 4/4.</text>
</comment>
<keyword evidence="7 13" id="KW-0032">Aminotransferase</keyword>
<dbReference type="CDD" id="cd00449">
    <property type="entry name" value="PLPDE_IV"/>
    <property type="match status" value="1"/>
</dbReference>
<dbReference type="NCBIfam" id="TIGR01122">
    <property type="entry name" value="ilvE_I"/>
    <property type="match status" value="1"/>
</dbReference>
<evidence type="ECO:0000256" key="5">
    <source>
        <dbReference type="ARBA" id="ARBA00009320"/>
    </source>
</evidence>
<evidence type="ECO:0000256" key="6">
    <source>
        <dbReference type="ARBA" id="ARBA00011738"/>
    </source>
</evidence>
<evidence type="ECO:0000256" key="11">
    <source>
        <dbReference type="ARBA" id="ARBA00048798"/>
    </source>
</evidence>
<dbReference type="InterPro" id="IPR050571">
    <property type="entry name" value="Class-IV_PLP-Dep_Aminotrnsfr"/>
</dbReference>
<proteinExistence type="inferred from homology"/>
<organism evidence="14 15">
    <name type="scientific">Alteribacter keqinensis</name>
    <dbReference type="NCBI Taxonomy" id="2483800"/>
    <lineage>
        <taxon>Bacteria</taxon>
        <taxon>Bacillati</taxon>
        <taxon>Bacillota</taxon>
        <taxon>Bacilli</taxon>
        <taxon>Bacillales</taxon>
        <taxon>Bacillaceae</taxon>
        <taxon>Alteribacter</taxon>
    </lineage>
</organism>
<evidence type="ECO:0000256" key="8">
    <source>
        <dbReference type="ARBA" id="ARBA00022679"/>
    </source>
</evidence>
<comment type="similarity">
    <text evidence="5 13">Belongs to the class-IV pyridoxal-phosphate-dependent aminotransferase family.</text>
</comment>
<evidence type="ECO:0000256" key="10">
    <source>
        <dbReference type="ARBA" id="ARBA00048212"/>
    </source>
</evidence>
<comment type="pathway">
    <text evidence="4 13">Amino-acid biosynthesis; L-leucine biosynthesis; L-leucine from 3-methyl-2-oxobutanoate: step 4/4.</text>
</comment>
<comment type="subunit">
    <text evidence="6">Homodimer.</text>
</comment>
<dbReference type="InterPro" id="IPR005785">
    <property type="entry name" value="B_amino_transI"/>
</dbReference>
<dbReference type="GO" id="GO:0052654">
    <property type="term" value="F:L-leucine-2-oxoglutarate transaminase activity"/>
    <property type="evidence" value="ECO:0007669"/>
    <property type="project" value="RHEA"/>
</dbReference>
<dbReference type="InterPro" id="IPR001544">
    <property type="entry name" value="Aminotrans_IV"/>
</dbReference>
<evidence type="ECO:0000256" key="7">
    <source>
        <dbReference type="ARBA" id="ARBA00022576"/>
    </source>
</evidence>
<evidence type="ECO:0000256" key="3">
    <source>
        <dbReference type="ARBA" id="ARBA00004931"/>
    </source>
</evidence>
<gene>
    <name evidence="13" type="primary">ilvE</name>
    <name evidence="14" type="ORF">EBO34_17170</name>
</gene>
<dbReference type="NCBIfam" id="NF005146">
    <property type="entry name" value="PRK06606.1"/>
    <property type="match status" value="1"/>
</dbReference>
<evidence type="ECO:0000313" key="14">
    <source>
        <dbReference type="EMBL" id="RNA66931.1"/>
    </source>
</evidence>
<dbReference type="Gene3D" id="3.20.10.10">
    <property type="entry name" value="D-amino Acid Aminotransferase, subunit A, domain 2"/>
    <property type="match status" value="1"/>
</dbReference>
<dbReference type="SUPFAM" id="SSF56752">
    <property type="entry name" value="D-aminoacid aminotransferase-like PLP-dependent enzymes"/>
    <property type="match status" value="1"/>
</dbReference>
<comment type="catalytic activity">
    <reaction evidence="11 13">
        <text>L-isoleucine + 2-oxoglutarate = (S)-3-methyl-2-oxopentanoate + L-glutamate</text>
        <dbReference type="Rhea" id="RHEA:24801"/>
        <dbReference type="ChEBI" id="CHEBI:16810"/>
        <dbReference type="ChEBI" id="CHEBI:29985"/>
        <dbReference type="ChEBI" id="CHEBI:35146"/>
        <dbReference type="ChEBI" id="CHEBI:58045"/>
        <dbReference type="EC" id="2.6.1.42"/>
    </reaction>
</comment>